<name>A0A1G5S6J7_9FIRM</name>
<evidence type="ECO:0000256" key="6">
    <source>
        <dbReference type="ARBA" id="ARBA00023136"/>
    </source>
</evidence>
<dbReference type="EMBL" id="FMWL01000029">
    <property type="protein sequence ID" value="SCZ82002.1"/>
    <property type="molecule type" value="Genomic_DNA"/>
</dbReference>
<dbReference type="RefSeq" id="WP_170829510.1">
    <property type="nucleotide sequence ID" value="NZ_FMWL01000029.1"/>
</dbReference>
<evidence type="ECO:0000259" key="8">
    <source>
        <dbReference type="Pfam" id="PF00892"/>
    </source>
</evidence>
<keyword evidence="10" id="KW-1185">Reference proteome</keyword>
<evidence type="ECO:0000256" key="7">
    <source>
        <dbReference type="SAM" id="Phobius"/>
    </source>
</evidence>
<dbReference type="InterPro" id="IPR037185">
    <property type="entry name" value="EmrE-like"/>
</dbReference>
<reference evidence="9 10" key="1">
    <citation type="submission" date="2016-10" db="EMBL/GenBank/DDBJ databases">
        <authorList>
            <person name="de Groot N.N."/>
        </authorList>
    </citation>
    <scope>NUCLEOTIDE SEQUENCE [LARGE SCALE GENOMIC DNA]</scope>
    <source>
        <strain evidence="9 10">DSM 2784</strain>
    </source>
</reference>
<feature type="transmembrane region" description="Helical" evidence="7">
    <location>
        <begin position="233"/>
        <end position="255"/>
    </location>
</feature>
<comment type="subcellular location">
    <subcellularLocation>
        <location evidence="1">Cell membrane</location>
        <topology evidence="1">Multi-pass membrane protein</topology>
    </subcellularLocation>
</comment>
<feature type="domain" description="EamA" evidence="8">
    <location>
        <begin position="177"/>
        <end position="308"/>
    </location>
</feature>
<accession>A0A1G5S6J7</accession>
<feature type="transmembrane region" description="Helical" evidence="7">
    <location>
        <begin position="67"/>
        <end position="85"/>
    </location>
</feature>
<keyword evidence="3" id="KW-1003">Cell membrane</keyword>
<dbReference type="PANTHER" id="PTHR42920:SF5">
    <property type="entry name" value="EAMA DOMAIN-CONTAINING PROTEIN"/>
    <property type="match status" value="1"/>
</dbReference>
<evidence type="ECO:0000256" key="1">
    <source>
        <dbReference type="ARBA" id="ARBA00004651"/>
    </source>
</evidence>
<dbReference type="InterPro" id="IPR000620">
    <property type="entry name" value="EamA_dom"/>
</dbReference>
<comment type="similarity">
    <text evidence="2">Belongs to the EamA transporter family.</text>
</comment>
<organism evidence="9 10">
    <name type="scientific">Acidaminobacter hydrogenoformans DSM 2784</name>
    <dbReference type="NCBI Taxonomy" id="1120920"/>
    <lineage>
        <taxon>Bacteria</taxon>
        <taxon>Bacillati</taxon>
        <taxon>Bacillota</taxon>
        <taxon>Clostridia</taxon>
        <taxon>Peptostreptococcales</taxon>
        <taxon>Acidaminobacteraceae</taxon>
        <taxon>Acidaminobacter</taxon>
    </lineage>
</organism>
<proteinExistence type="inferred from homology"/>
<feature type="transmembrane region" description="Helical" evidence="7">
    <location>
        <begin position="207"/>
        <end position="227"/>
    </location>
</feature>
<keyword evidence="6 7" id="KW-0472">Membrane</keyword>
<evidence type="ECO:0000313" key="9">
    <source>
        <dbReference type="EMBL" id="SCZ82002.1"/>
    </source>
</evidence>
<dbReference type="Pfam" id="PF00892">
    <property type="entry name" value="EamA"/>
    <property type="match status" value="2"/>
</dbReference>
<evidence type="ECO:0000256" key="4">
    <source>
        <dbReference type="ARBA" id="ARBA00022692"/>
    </source>
</evidence>
<feature type="domain" description="EamA" evidence="8">
    <location>
        <begin position="41"/>
        <end position="168"/>
    </location>
</feature>
<dbReference type="Proteomes" id="UP000199208">
    <property type="component" value="Unassembled WGS sequence"/>
</dbReference>
<feature type="transmembrane region" description="Helical" evidence="7">
    <location>
        <begin position="97"/>
        <end position="116"/>
    </location>
</feature>
<dbReference type="GO" id="GO:0005886">
    <property type="term" value="C:plasma membrane"/>
    <property type="evidence" value="ECO:0007669"/>
    <property type="project" value="UniProtKB-SubCell"/>
</dbReference>
<dbReference type="InterPro" id="IPR051258">
    <property type="entry name" value="Diverse_Substrate_Transporter"/>
</dbReference>
<feature type="transmembrane region" description="Helical" evidence="7">
    <location>
        <begin position="128"/>
        <end position="145"/>
    </location>
</feature>
<feature type="transmembrane region" description="Helical" evidence="7">
    <location>
        <begin position="267"/>
        <end position="285"/>
    </location>
</feature>
<dbReference type="PANTHER" id="PTHR42920">
    <property type="entry name" value="OS03G0707200 PROTEIN-RELATED"/>
    <property type="match status" value="1"/>
</dbReference>
<dbReference type="STRING" id="1120920.SAMN03080599_03256"/>
<sequence length="311" mass="33732">MAAEDNRRELDPIDKSTVKSLKETIDPSDEYPKKTRLLAGLGLMTTALMWGSTFPAGKYALEFMSPFYLMGFRFLFAFVLMAVIFRKKLFSTKLKDMKGGLIAGVMLSMGYVLQIYGLQFTTASKQSFLAGAYVVAVPFLTWAVFKKNPSIKAYIGAAVCFWGIGMISLNENLSIGLGDSITLLSSMFYAAHIVVTGYFAHREDAGVFTAVQFGVGAVMAMVLGLVFSPAPQVFHLGMLAVLYLAVFGSIVAYYLQTVCQKYLKPSVTSIILSMEAVFGSLLSVVLLGDAFTTKMAIGAAAMLAAIWISEA</sequence>
<feature type="transmembrane region" description="Helical" evidence="7">
    <location>
        <begin position="37"/>
        <end position="55"/>
    </location>
</feature>
<evidence type="ECO:0000256" key="5">
    <source>
        <dbReference type="ARBA" id="ARBA00022989"/>
    </source>
</evidence>
<protein>
    <submittedName>
        <fullName evidence="9">Permease of the drug/metabolite transporter (DMT) superfamily</fullName>
    </submittedName>
</protein>
<evidence type="ECO:0000256" key="3">
    <source>
        <dbReference type="ARBA" id="ARBA00022475"/>
    </source>
</evidence>
<dbReference type="AlphaFoldDB" id="A0A1G5S6J7"/>
<keyword evidence="4 7" id="KW-0812">Transmembrane</keyword>
<evidence type="ECO:0000256" key="2">
    <source>
        <dbReference type="ARBA" id="ARBA00007362"/>
    </source>
</evidence>
<keyword evidence="5 7" id="KW-1133">Transmembrane helix</keyword>
<gene>
    <name evidence="9" type="ORF">SAMN03080599_03256</name>
</gene>
<feature type="transmembrane region" description="Helical" evidence="7">
    <location>
        <begin position="181"/>
        <end position="200"/>
    </location>
</feature>
<dbReference type="SUPFAM" id="SSF103481">
    <property type="entry name" value="Multidrug resistance efflux transporter EmrE"/>
    <property type="match status" value="2"/>
</dbReference>
<evidence type="ECO:0000313" key="10">
    <source>
        <dbReference type="Proteomes" id="UP000199208"/>
    </source>
</evidence>